<dbReference type="EMBL" id="LR899012">
    <property type="protein sequence ID" value="CAD7086763.1"/>
    <property type="molecule type" value="Genomic_DNA"/>
</dbReference>
<feature type="signal peptide" evidence="3">
    <location>
        <begin position="1"/>
        <end position="19"/>
    </location>
</feature>
<evidence type="ECO:0000256" key="1">
    <source>
        <dbReference type="ARBA" id="ARBA00004613"/>
    </source>
</evidence>
<dbReference type="InterPro" id="IPR029277">
    <property type="entry name" value="SVWC_dom"/>
</dbReference>
<evidence type="ECO:0000256" key="3">
    <source>
        <dbReference type="SAM" id="SignalP"/>
    </source>
</evidence>
<keyword evidence="2" id="KW-0964">Secreted</keyword>
<keyword evidence="6" id="KW-1185">Reference proteome</keyword>
<dbReference type="FunCoup" id="A0A7R8UTM6">
    <property type="interactions" value="54"/>
</dbReference>
<protein>
    <recommendedName>
        <fullName evidence="4">Single domain-containing protein</fullName>
    </recommendedName>
</protein>
<dbReference type="InParanoid" id="A0A7R8UTM6"/>
<keyword evidence="3" id="KW-0732">Signal</keyword>
<feature type="domain" description="Single" evidence="4">
    <location>
        <begin position="36"/>
        <end position="104"/>
    </location>
</feature>
<dbReference type="InterPro" id="IPR053308">
    <property type="entry name" value="Vago-like"/>
</dbReference>
<evidence type="ECO:0000256" key="2">
    <source>
        <dbReference type="ARBA" id="ARBA00022525"/>
    </source>
</evidence>
<dbReference type="OrthoDB" id="7390288at2759"/>
<dbReference type="PANTHER" id="PTHR39957:SF1">
    <property type="entry name" value="AT09846P1-RELATED"/>
    <property type="match status" value="1"/>
</dbReference>
<proteinExistence type="predicted"/>
<name>A0A7R8UTM6_HERIL</name>
<dbReference type="GO" id="GO:0005576">
    <property type="term" value="C:extracellular region"/>
    <property type="evidence" value="ECO:0007669"/>
    <property type="project" value="UniProtKB-SubCell"/>
</dbReference>
<dbReference type="PANTHER" id="PTHR39957">
    <property type="entry name" value="AT09846P1-RELATED"/>
    <property type="match status" value="1"/>
</dbReference>
<feature type="chain" id="PRO_5030638842" description="Single domain-containing protein" evidence="3">
    <location>
        <begin position="20"/>
        <end position="118"/>
    </location>
</feature>
<accession>A0A7R8UTM6</accession>
<dbReference type="SMART" id="SM01318">
    <property type="entry name" value="SVWC"/>
    <property type="match status" value="1"/>
</dbReference>
<dbReference type="OMA" id="TQYRGNT"/>
<dbReference type="AlphaFoldDB" id="A0A7R8UTM6"/>
<dbReference type="Proteomes" id="UP000594454">
    <property type="component" value="Chromosome 4"/>
</dbReference>
<gene>
    <name evidence="5" type="ORF">HERILL_LOCUS9511</name>
</gene>
<reference evidence="5 6" key="1">
    <citation type="submission" date="2020-11" db="EMBL/GenBank/DDBJ databases">
        <authorList>
            <person name="Wallbank WR R."/>
            <person name="Pardo Diaz C."/>
            <person name="Kozak K."/>
            <person name="Martin S."/>
            <person name="Jiggins C."/>
            <person name="Moest M."/>
            <person name="Warren A I."/>
            <person name="Generalovic N T."/>
            <person name="Byers J.R.P. K."/>
            <person name="Montejo-Kovacevich G."/>
            <person name="Yen C E."/>
        </authorList>
    </citation>
    <scope>NUCLEOTIDE SEQUENCE [LARGE SCALE GENOMIC DNA]</scope>
</reference>
<evidence type="ECO:0000313" key="6">
    <source>
        <dbReference type="Proteomes" id="UP000594454"/>
    </source>
</evidence>
<sequence length="118" mass="13254">MNAINLNFLLILVVGSAFAFDSYLPNARHPDVPDKCYLKVTGDFVEFGETLKPIGTERCAQYTCRDDFVFLVNQCSRYMVPENCEVLARDSSQAYPDCCPKLRCVDENGNVDIRNTSG</sequence>
<evidence type="ECO:0000313" key="5">
    <source>
        <dbReference type="EMBL" id="CAD7086763.1"/>
    </source>
</evidence>
<comment type="subcellular location">
    <subcellularLocation>
        <location evidence="1">Secreted</location>
    </subcellularLocation>
</comment>
<evidence type="ECO:0000259" key="4">
    <source>
        <dbReference type="SMART" id="SM01318"/>
    </source>
</evidence>
<dbReference type="Pfam" id="PF15430">
    <property type="entry name" value="SVWC"/>
    <property type="match status" value="1"/>
</dbReference>
<organism evidence="5 6">
    <name type="scientific">Hermetia illucens</name>
    <name type="common">Black soldier fly</name>
    <dbReference type="NCBI Taxonomy" id="343691"/>
    <lineage>
        <taxon>Eukaryota</taxon>
        <taxon>Metazoa</taxon>
        <taxon>Ecdysozoa</taxon>
        <taxon>Arthropoda</taxon>
        <taxon>Hexapoda</taxon>
        <taxon>Insecta</taxon>
        <taxon>Pterygota</taxon>
        <taxon>Neoptera</taxon>
        <taxon>Endopterygota</taxon>
        <taxon>Diptera</taxon>
        <taxon>Brachycera</taxon>
        <taxon>Stratiomyomorpha</taxon>
        <taxon>Stratiomyidae</taxon>
        <taxon>Hermetiinae</taxon>
        <taxon>Hermetia</taxon>
    </lineage>
</organism>